<keyword evidence="3" id="KW-1185">Reference proteome</keyword>
<accession>A0A5B7CK31</accession>
<evidence type="ECO:0000313" key="2">
    <source>
        <dbReference type="EMBL" id="MPC09879.1"/>
    </source>
</evidence>
<proteinExistence type="predicted"/>
<evidence type="ECO:0000313" key="3">
    <source>
        <dbReference type="Proteomes" id="UP000324222"/>
    </source>
</evidence>
<gene>
    <name evidence="2" type="ORF">E2C01_002497</name>
</gene>
<protein>
    <submittedName>
        <fullName evidence="2">Uncharacterized protein</fullName>
    </submittedName>
</protein>
<keyword evidence="1" id="KW-1133">Transmembrane helix</keyword>
<evidence type="ECO:0000256" key="1">
    <source>
        <dbReference type="SAM" id="Phobius"/>
    </source>
</evidence>
<feature type="transmembrane region" description="Helical" evidence="1">
    <location>
        <begin position="42"/>
        <end position="63"/>
    </location>
</feature>
<keyword evidence="1" id="KW-0472">Membrane</keyword>
<dbReference type="EMBL" id="VSRR010000091">
    <property type="protein sequence ID" value="MPC09879.1"/>
    <property type="molecule type" value="Genomic_DNA"/>
</dbReference>
<comment type="caution">
    <text evidence="2">The sequence shown here is derived from an EMBL/GenBank/DDBJ whole genome shotgun (WGS) entry which is preliminary data.</text>
</comment>
<keyword evidence="1" id="KW-0812">Transmembrane</keyword>
<organism evidence="2 3">
    <name type="scientific">Portunus trituberculatus</name>
    <name type="common">Swimming crab</name>
    <name type="synonym">Neptunus trituberculatus</name>
    <dbReference type="NCBI Taxonomy" id="210409"/>
    <lineage>
        <taxon>Eukaryota</taxon>
        <taxon>Metazoa</taxon>
        <taxon>Ecdysozoa</taxon>
        <taxon>Arthropoda</taxon>
        <taxon>Crustacea</taxon>
        <taxon>Multicrustacea</taxon>
        <taxon>Malacostraca</taxon>
        <taxon>Eumalacostraca</taxon>
        <taxon>Eucarida</taxon>
        <taxon>Decapoda</taxon>
        <taxon>Pleocyemata</taxon>
        <taxon>Brachyura</taxon>
        <taxon>Eubrachyura</taxon>
        <taxon>Portunoidea</taxon>
        <taxon>Portunidae</taxon>
        <taxon>Portuninae</taxon>
        <taxon>Portunus</taxon>
    </lineage>
</organism>
<dbReference type="AlphaFoldDB" id="A0A5B7CK31"/>
<name>A0A5B7CK31_PORTR</name>
<sequence>MLGCLRSPVTRVYVQQRWWAFLCSADDRTDTRHAGNTAYSPFVTRSCIGLLHFTLLFVSFILLHWSSSSLLPSEQATRVYFFRLGVPAPPR</sequence>
<reference evidence="2 3" key="1">
    <citation type="submission" date="2019-05" db="EMBL/GenBank/DDBJ databases">
        <title>Another draft genome of Portunus trituberculatus and its Hox gene families provides insights of decapod evolution.</title>
        <authorList>
            <person name="Jeong J.-H."/>
            <person name="Song I."/>
            <person name="Kim S."/>
            <person name="Choi T."/>
            <person name="Kim D."/>
            <person name="Ryu S."/>
            <person name="Kim W."/>
        </authorList>
    </citation>
    <scope>NUCLEOTIDE SEQUENCE [LARGE SCALE GENOMIC DNA]</scope>
    <source>
        <tissue evidence="2">Muscle</tissue>
    </source>
</reference>
<dbReference type="Proteomes" id="UP000324222">
    <property type="component" value="Unassembled WGS sequence"/>
</dbReference>